<evidence type="ECO:0000313" key="1">
    <source>
        <dbReference type="EMBL" id="MDR6892024.1"/>
    </source>
</evidence>
<reference evidence="1" key="1">
    <citation type="submission" date="2023-07" db="EMBL/GenBank/DDBJ databases">
        <title>Sequencing the genomes of 1000 actinobacteria strains.</title>
        <authorList>
            <person name="Klenk H.-P."/>
        </authorList>
    </citation>
    <scope>NUCLEOTIDE SEQUENCE</scope>
    <source>
        <strain evidence="1">DSM 13988</strain>
    </source>
</reference>
<organism evidence="1 2">
    <name type="scientific">Falsarthrobacter nasiphocae</name>
    <dbReference type="NCBI Taxonomy" id="189863"/>
    <lineage>
        <taxon>Bacteria</taxon>
        <taxon>Bacillati</taxon>
        <taxon>Actinomycetota</taxon>
        <taxon>Actinomycetes</taxon>
        <taxon>Micrococcales</taxon>
        <taxon>Micrococcaceae</taxon>
        <taxon>Falsarthrobacter</taxon>
    </lineage>
</organism>
<protein>
    <recommendedName>
        <fullName evidence="3">DUF3349 domain-containing protein</fullName>
    </recommendedName>
</protein>
<keyword evidence="2" id="KW-1185">Reference proteome</keyword>
<dbReference type="Gene3D" id="1.10.150.430">
    <property type="entry name" value="DUF3349, helical bundle"/>
    <property type="match status" value="1"/>
</dbReference>
<name>A0AAE3YGZ3_9MICC</name>
<dbReference type="EMBL" id="JAVDUI010000001">
    <property type="protein sequence ID" value="MDR6892024.1"/>
    <property type="molecule type" value="Genomic_DNA"/>
</dbReference>
<evidence type="ECO:0000313" key="2">
    <source>
        <dbReference type="Proteomes" id="UP001247307"/>
    </source>
</evidence>
<sequence length="92" mass="10304">MNIVARTLAWIRAGYPAGVPQSDYQPLLALLRRRLTEAEVQEIARRFEDGGVLEEPRVDVGVEITKVTDETPSEEDIARVLRHLEGTGLDPH</sequence>
<dbReference type="InterPro" id="IPR021784">
    <property type="entry name" value="DUF3349"/>
</dbReference>
<dbReference type="Pfam" id="PF11829">
    <property type="entry name" value="DUF3349"/>
    <property type="match status" value="1"/>
</dbReference>
<dbReference type="RefSeq" id="WP_309850459.1">
    <property type="nucleotide sequence ID" value="NZ_BAAAIU010000001.1"/>
</dbReference>
<dbReference type="AlphaFoldDB" id="A0AAE3YGZ3"/>
<comment type="caution">
    <text evidence="1">The sequence shown here is derived from an EMBL/GenBank/DDBJ whole genome shotgun (WGS) entry which is preliminary data.</text>
</comment>
<gene>
    <name evidence="1" type="ORF">J2S35_000964</name>
</gene>
<accession>A0AAE3YGZ3</accession>
<proteinExistence type="predicted"/>
<dbReference type="InterPro" id="IPR044918">
    <property type="entry name" value="DUF3349_helical"/>
</dbReference>
<evidence type="ECO:0008006" key="3">
    <source>
        <dbReference type="Google" id="ProtNLM"/>
    </source>
</evidence>
<dbReference type="Proteomes" id="UP001247307">
    <property type="component" value="Unassembled WGS sequence"/>
</dbReference>